<dbReference type="CDD" id="cd01277">
    <property type="entry name" value="HINT_subgroup"/>
    <property type="match status" value="1"/>
</dbReference>
<evidence type="ECO:0000256" key="3">
    <source>
        <dbReference type="PROSITE-ProRule" id="PRU00464"/>
    </source>
</evidence>
<dbReference type="Gene3D" id="3.30.428.10">
    <property type="entry name" value="HIT-like"/>
    <property type="match status" value="1"/>
</dbReference>
<feature type="domain" description="HIT" evidence="4">
    <location>
        <begin position="36"/>
        <end position="136"/>
    </location>
</feature>
<dbReference type="InterPro" id="IPR039384">
    <property type="entry name" value="HINT"/>
</dbReference>
<evidence type="ECO:0000313" key="5">
    <source>
        <dbReference type="EMBL" id="RUP46138.1"/>
    </source>
</evidence>
<proteinExistence type="predicted"/>
<evidence type="ECO:0000256" key="2">
    <source>
        <dbReference type="PIRSR" id="PIRSR601310-3"/>
    </source>
</evidence>
<dbReference type="InterPro" id="IPR001310">
    <property type="entry name" value="Histidine_triad_HIT"/>
</dbReference>
<feature type="short sequence motif" description="Histidine triad motif" evidence="2 3">
    <location>
        <begin position="121"/>
        <end position="125"/>
    </location>
</feature>
<name>A0A433D5L7_9FUNG</name>
<dbReference type="InterPro" id="IPR011146">
    <property type="entry name" value="HIT-like"/>
</dbReference>
<dbReference type="PROSITE" id="PS51084">
    <property type="entry name" value="HIT_2"/>
    <property type="match status" value="1"/>
</dbReference>
<feature type="active site" description="Tele-AMP-histidine intermediate" evidence="1">
    <location>
        <position position="123"/>
    </location>
</feature>
<evidence type="ECO:0000256" key="1">
    <source>
        <dbReference type="PIRSR" id="PIRSR601310-1"/>
    </source>
</evidence>
<dbReference type="InterPro" id="IPR036265">
    <property type="entry name" value="HIT-like_sf"/>
</dbReference>
<sequence length="164" mass="18061">MSDPSLPSNTTSATITGSEADIVIANNGDAGSHDCIFCKIAKKEAPANIIYEDENVMAFLGHTLVIPKYHYRNLASTPPLAMSHLGSVLPRIARAVCEAVDAPDFNVMQNNGIRAGQVVFHLHFHIMPRHPTDAKKFQGFKRLKRERINGEEAGSLEERIKARL</sequence>
<reference evidence="5 6" key="1">
    <citation type="journal article" date="2018" name="New Phytol.">
        <title>Phylogenomics of Endogonaceae and evolution of mycorrhizas within Mucoromycota.</title>
        <authorList>
            <person name="Chang Y."/>
            <person name="Desiro A."/>
            <person name="Na H."/>
            <person name="Sandor L."/>
            <person name="Lipzen A."/>
            <person name="Clum A."/>
            <person name="Barry K."/>
            <person name="Grigoriev I.V."/>
            <person name="Martin F.M."/>
            <person name="Stajich J.E."/>
            <person name="Smith M.E."/>
            <person name="Bonito G."/>
            <person name="Spatafora J.W."/>
        </authorList>
    </citation>
    <scope>NUCLEOTIDE SEQUENCE [LARGE SCALE GENOMIC DNA]</scope>
    <source>
        <strain evidence="5 6">GMNB39</strain>
    </source>
</reference>
<gene>
    <name evidence="5" type="ORF">BC936DRAFT_147302</name>
</gene>
<dbReference type="PROSITE" id="PS00892">
    <property type="entry name" value="HIT_1"/>
    <property type="match status" value="1"/>
</dbReference>
<keyword evidence="6" id="KW-1185">Reference proteome</keyword>
<dbReference type="Pfam" id="PF01230">
    <property type="entry name" value="HIT"/>
    <property type="match status" value="1"/>
</dbReference>
<dbReference type="Proteomes" id="UP000268093">
    <property type="component" value="Unassembled WGS sequence"/>
</dbReference>
<dbReference type="InterPro" id="IPR019808">
    <property type="entry name" value="Histidine_triad_CS"/>
</dbReference>
<dbReference type="AlphaFoldDB" id="A0A433D5L7"/>
<accession>A0A433D5L7</accession>
<dbReference type="EMBL" id="RBNI01006285">
    <property type="protein sequence ID" value="RUP46138.1"/>
    <property type="molecule type" value="Genomic_DNA"/>
</dbReference>
<dbReference type="SUPFAM" id="SSF54197">
    <property type="entry name" value="HIT-like"/>
    <property type="match status" value="1"/>
</dbReference>
<dbReference type="GO" id="GO:0003824">
    <property type="term" value="F:catalytic activity"/>
    <property type="evidence" value="ECO:0007669"/>
    <property type="project" value="InterPro"/>
</dbReference>
<dbReference type="GO" id="GO:0009117">
    <property type="term" value="P:nucleotide metabolic process"/>
    <property type="evidence" value="ECO:0007669"/>
    <property type="project" value="TreeGrafter"/>
</dbReference>
<dbReference type="PANTHER" id="PTHR46648:SF1">
    <property type="entry name" value="ADENOSINE 5'-MONOPHOSPHORAMIDASE HNT1"/>
    <property type="match status" value="1"/>
</dbReference>
<organism evidence="5 6">
    <name type="scientific">Jimgerdemannia flammicorona</name>
    <dbReference type="NCBI Taxonomy" id="994334"/>
    <lineage>
        <taxon>Eukaryota</taxon>
        <taxon>Fungi</taxon>
        <taxon>Fungi incertae sedis</taxon>
        <taxon>Mucoromycota</taxon>
        <taxon>Mucoromycotina</taxon>
        <taxon>Endogonomycetes</taxon>
        <taxon>Endogonales</taxon>
        <taxon>Endogonaceae</taxon>
        <taxon>Jimgerdemannia</taxon>
    </lineage>
</organism>
<dbReference type="PANTHER" id="PTHR46648">
    <property type="entry name" value="HIT FAMILY PROTEIN 1"/>
    <property type="match status" value="1"/>
</dbReference>
<dbReference type="OrthoDB" id="672793at2759"/>
<comment type="caution">
    <text evidence="5">The sequence shown here is derived from an EMBL/GenBank/DDBJ whole genome shotgun (WGS) entry which is preliminary data.</text>
</comment>
<evidence type="ECO:0000259" key="4">
    <source>
        <dbReference type="PROSITE" id="PS51084"/>
    </source>
</evidence>
<protein>
    <submittedName>
        <fullName evidence="5">HIT-like domain-containing protein</fullName>
    </submittedName>
</protein>
<evidence type="ECO:0000313" key="6">
    <source>
        <dbReference type="Proteomes" id="UP000268093"/>
    </source>
</evidence>
<dbReference type="PRINTS" id="PR00332">
    <property type="entry name" value="HISTRIAD"/>
</dbReference>